<accession>A0A120DCX7</accession>
<geneLocation type="plasmid" evidence="3">
    <name>unnamed2</name>
</geneLocation>
<dbReference type="Proteomes" id="UP000175993">
    <property type="component" value="Unassembled WGS sequence"/>
</dbReference>
<organism evidence="2 8">
    <name type="scientific">Agrobacterium vitis</name>
    <name type="common">Rhizobium vitis</name>
    <dbReference type="NCBI Taxonomy" id="373"/>
    <lineage>
        <taxon>Bacteria</taxon>
        <taxon>Pseudomonadati</taxon>
        <taxon>Pseudomonadota</taxon>
        <taxon>Alphaproteobacteria</taxon>
        <taxon>Hyphomicrobiales</taxon>
        <taxon>Rhizobiaceae</taxon>
        <taxon>Rhizobium/Agrobacterium group</taxon>
        <taxon>Agrobacterium</taxon>
    </lineage>
</organism>
<sequence>MTTTYVLANGAEADLRGIIRYTRKQWSDAQVRRYITRLEQGFARLASGQPPFRDLGELYPTLRMVHCEHHYVFCLPRDNEPALIVGIFHERMDLMTRLSERLGMTTT</sequence>
<dbReference type="EMBL" id="MBEV02000011">
    <property type="protein sequence ID" value="MUP07048.1"/>
    <property type="molecule type" value="Genomic_DNA"/>
</dbReference>
<evidence type="ECO:0000313" key="8">
    <source>
        <dbReference type="Proteomes" id="UP000436911"/>
    </source>
</evidence>
<dbReference type="InterPro" id="IPR035093">
    <property type="entry name" value="RelE/ParE_toxin_dom_sf"/>
</dbReference>
<reference evidence="2 8" key="1">
    <citation type="submission" date="2018-08" db="EMBL/GenBank/DDBJ databases">
        <title>Genome sequencing of Agrobacterium vitis strain ICMP 10754.</title>
        <authorList>
            <person name="Visnovsky S.B."/>
            <person name="Pitman A.R."/>
        </authorList>
    </citation>
    <scope>NUCLEOTIDE SEQUENCE [LARGE SCALE GENOMIC DNA]</scope>
    <source>
        <strain evidence="2 8">ICMP 10754</strain>
    </source>
</reference>
<evidence type="ECO:0000313" key="5">
    <source>
        <dbReference type="EMBL" id="MUZ60156.1"/>
    </source>
</evidence>
<dbReference type="OrthoDB" id="7173315at2"/>
<dbReference type="EMBL" id="QUSG01000018">
    <property type="protein sequence ID" value="KAA3522415.1"/>
    <property type="molecule type" value="Genomic_DNA"/>
</dbReference>
<dbReference type="InterPro" id="IPR007712">
    <property type="entry name" value="RelE/ParE_toxin"/>
</dbReference>
<proteinExistence type="predicted"/>
<dbReference type="RefSeq" id="WP_060716561.1">
    <property type="nucleotide sequence ID" value="NZ_CP055267.1"/>
</dbReference>
<dbReference type="Proteomes" id="UP000655037">
    <property type="component" value="Unassembled WGS sequence"/>
</dbReference>
<dbReference type="AlphaFoldDB" id="A0A120DCX7"/>
<protein>
    <submittedName>
        <fullName evidence="2">Type II toxin-antitoxin system RelE/ParE family toxin</fullName>
    </submittedName>
</protein>
<dbReference type="EMBL" id="WPHM01000014">
    <property type="protein sequence ID" value="MUZ60156.1"/>
    <property type="molecule type" value="Genomic_DNA"/>
</dbReference>
<evidence type="ECO:0000313" key="7">
    <source>
        <dbReference type="Proteomes" id="UP000436692"/>
    </source>
</evidence>
<dbReference type="Proteomes" id="UP000436911">
    <property type="component" value="Unassembled WGS sequence"/>
</dbReference>
<dbReference type="Proteomes" id="UP000436692">
    <property type="component" value="Unassembled WGS sequence"/>
</dbReference>
<comment type="caution">
    <text evidence="2">The sequence shown here is derived from an EMBL/GenBank/DDBJ whole genome shotgun (WGS) entry which is preliminary data.</text>
</comment>
<evidence type="ECO:0000313" key="6">
    <source>
        <dbReference type="Proteomes" id="UP000175993"/>
    </source>
</evidence>
<reference evidence="5 7" key="3">
    <citation type="submission" date="2019-12" db="EMBL/GenBank/DDBJ databases">
        <title>Whole-genome sequencing of Allorhizobium vitis.</title>
        <authorList>
            <person name="Gan H.M."/>
            <person name="Szegedi E."/>
            <person name="Burr T."/>
            <person name="Savka M.A."/>
        </authorList>
    </citation>
    <scope>NUCLEOTIDE SEQUENCE [LARGE SCALE GENOMIC DNA]</scope>
    <source>
        <strain evidence="5 7">CG989</strain>
    </source>
</reference>
<keyword evidence="1" id="KW-1277">Toxin-antitoxin system</keyword>
<evidence type="ECO:0000256" key="1">
    <source>
        <dbReference type="ARBA" id="ARBA00022649"/>
    </source>
</evidence>
<evidence type="ECO:0000313" key="2">
    <source>
        <dbReference type="EMBL" id="KAA3522415.1"/>
    </source>
</evidence>
<dbReference type="EMBL" id="JACXXJ020000002">
    <property type="protein sequence ID" value="MBF2712905.1"/>
    <property type="molecule type" value="Genomic_DNA"/>
</dbReference>
<gene>
    <name evidence="4" type="ORF">BBI04_019880</name>
    <name evidence="2" type="ORF">DXT89_21670</name>
    <name evidence="5" type="ORF">GOZ95_22250</name>
    <name evidence="3" type="ORF">IEI95_001335</name>
</gene>
<evidence type="ECO:0000313" key="3">
    <source>
        <dbReference type="EMBL" id="MBF2712905.1"/>
    </source>
</evidence>
<dbReference type="GeneID" id="60684693"/>
<keyword evidence="3" id="KW-0614">Plasmid</keyword>
<reference evidence="3" key="4">
    <citation type="submission" date="2020-11" db="EMBL/GenBank/DDBJ databases">
        <title>Agrobacterium vitis strain K377 genome.</title>
        <authorList>
            <person name="Xi H."/>
        </authorList>
    </citation>
    <scope>NUCLEOTIDE SEQUENCE</scope>
    <source>
        <strain evidence="3">K377</strain>
        <plasmid evidence="3">unnamed2</plasmid>
    </source>
</reference>
<evidence type="ECO:0000313" key="4">
    <source>
        <dbReference type="EMBL" id="MUP07048.1"/>
    </source>
</evidence>
<dbReference type="Pfam" id="PF05016">
    <property type="entry name" value="ParE_toxin"/>
    <property type="match status" value="1"/>
</dbReference>
<name>A0A120DCX7_AGRVI</name>
<dbReference type="Gene3D" id="3.30.2310.20">
    <property type="entry name" value="RelE-like"/>
    <property type="match status" value="1"/>
</dbReference>
<reference evidence="4 6" key="2">
    <citation type="submission" date="2019-11" db="EMBL/GenBank/DDBJ databases">
        <title>Whole-genome sequencing of Allorhizobium vitis.</title>
        <authorList>
            <person name="Gan H.M."/>
            <person name="Savka M.A."/>
        </authorList>
    </citation>
    <scope>NUCLEOTIDE SEQUENCE [LARGE SCALE GENOMIC DNA]</scope>
    <source>
        <strain evidence="4 6">AB4</strain>
    </source>
</reference>